<dbReference type="Proteomes" id="UP001159363">
    <property type="component" value="Chromosome 2"/>
</dbReference>
<gene>
    <name evidence="1" type="ORF">PR048_006672</name>
</gene>
<reference evidence="1 2" key="1">
    <citation type="submission" date="2023-02" db="EMBL/GenBank/DDBJ databases">
        <title>LHISI_Scaffold_Assembly.</title>
        <authorList>
            <person name="Stuart O.P."/>
            <person name="Cleave R."/>
            <person name="Magrath M.J.L."/>
            <person name="Mikheyev A.S."/>
        </authorList>
    </citation>
    <scope>NUCLEOTIDE SEQUENCE [LARGE SCALE GENOMIC DNA]</scope>
    <source>
        <strain evidence="1">Daus_M_001</strain>
        <tissue evidence="1">Leg muscle</tissue>
    </source>
</reference>
<proteinExistence type="predicted"/>
<dbReference type="EMBL" id="JARBHB010000002">
    <property type="protein sequence ID" value="KAJ8894062.1"/>
    <property type="molecule type" value="Genomic_DNA"/>
</dbReference>
<sequence>MNKKKLTWDDVVTEYSHAIGMKVTHAHMSKTLQNMKKHVKTKTDTKTTGNKKIKLKKWEKQLLLLLGAADNPIFIKVQGSVALGGHKANHEREQLPVQDHCISATDPLQSHIAGT</sequence>
<accession>A0ABQ9IBL1</accession>
<evidence type="ECO:0000313" key="1">
    <source>
        <dbReference type="EMBL" id="KAJ8894062.1"/>
    </source>
</evidence>
<protein>
    <submittedName>
        <fullName evidence="1">Uncharacterized protein</fullName>
    </submittedName>
</protein>
<keyword evidence="2" id="KW-1185">Reference proteome</keyword>
<comment type="caution">
    <text evidence="1">The sequence shown here is derived from an EMBL/GenBank/DDBJ whole genome shotgun (WGS) entry which is preliminary data.</text>
</comment>
<name>A0ABQ9IBL1_9NEOP</name>
<evidence type="ECO:0000313" key="2">
    <source>
        <dbReference type="Proteomes" id="UP001159363"/>
    </source>
</evidence>
<organism evidence="1 2">
    <name type="scientific">Dryococelus australis</name>
    <dbReference type="NCBI Taxonomy" id="614101"/>
    <lineage>
        <taxon>Eukaryota</taxon>
        <taxon>Metazoa</taxon>
        <taxon>Ecdysozoa</taxon>
        <taxon>Arthropoda</taxon>
        <taxon>Hexapoda</taxon>
        <taxon>Insecta</taxon>
        <taxon>Pterygota</taxon>
        <taxon>Neoptera</taxon>
        <taxon>Polyneoptera</taxon>
        <taxon>Phasmatodea</taxon>
        <taxon>Verophasmatodea</taxon>
        <taxon>Anareolatae</taxon>
        <taxon>Phasmatidae</taxon>
        <taxon>Eurycanthinae</taxon>
        <taxon>Dryococelus</taxon>
    </lineage>
</organism>